<dbReference type="InterPro" id="IPR024607">
    <property type="entry name" value="Sulfatase_CS"/>
</dbReference>
<evidence type="ECO:0000256" key="2">
    <source>
        <dbReference type="ARBA" id="ARBA00022801"/>
    </source>
</evidence>
<reference evidence="4 5" key="1">
    <citation type="submission" date="2021-05" db="EMBL/GenBank/DDBJ databases">
        <title>Comparative genomic studies on the polysaccharide-degrading batcterial strains of the Flammeovirga genus.</title>
        <authorList>
            <person name="Zewei F."/>
            <person name="Zheng Z."/>
            <person name="Yu L."/>
            <person name="Ruyue G."/>
            <person name="Yanhong M."/>
            <person name="Yuanyuan C."/>
            <person name="Jingyan G."/>
            <person name="Wenjun H."/>
        </authorList>
    </citation>
    <scope>NUCLEOTIDE SEQUENCE [LARGE SCALE GENOMIC DNA]</scope>
    <source>
        <strain evidence="4 5">YS10</strain>
    </source>
</reference>
<organism evidence="4 5">
    <name type="scientific">Flammeovirga kamogawensis</name>
    <dbReference type="NCBI Taxonomy" id="373891"/>
    <lineage>
        <taxon>Bacteria</taxon>
        <taxon>Pseudomonadati</taxon>
        <taxon>Bacteroidota</taxon>
        <taxon>Cytophagia</taxon>
        <taxon>Cytophagales</taxon>
        <taxon>Flammeovirgaceae</taxon>
        <taxon>Flammeovirga</taxon>
    </lineage>
</organism>
<protein>
    <submittedName>
        <fullName evidence="4">Sulfatase</fullName>
    </submittedName>
</protein>
<comment type="similarity">
    <text evidence="1">Belongs to the sulfatase family.</text>
</comment>
<evidence type="ECO:0000256" key="1">
    <source>
        <dbReference type="ARBA" id="ARBA00008779"/>
    </source>
</evidence>
<name>A0ABX8H160_9BACT</name>
<dbReference type="InterPro" id="IPR002591">
    <property type="entry name" value="Phosphodiest/P_Trfase"/>
</dbReference>
<accession>A0ABX8H160</accession>
<dbReference type="Gene3D" id="3.40.720.10">
    <property type="entry name" value="Alkaline Phosphatase, subunit A"/>
    <property type="match status" value="1"/>
</dbReference>
<dbReference type="Pfam" id="PF16347">
    <property type="entry name" value="SGSH_C"/>
    <property type="match status" value="1"/>
</dbReference>
<dbReference type="PROSITE" id="PS00149">
    <property type="entry name" value="SULFATASE_2"/>
    <property type="match status" value="1"/>
</dbReference>
<feature type="domain" description="N-sulphoglucosamine sulphohydrolase C-terminal" evidence="3">
    <location>
        <begin position="352"/>
        <end position="512"/>
    </location>
</feature>
<evidence type="ECO:0000313" key="4">
    <source>
        <dbReference type="EMBL" id="QWG09628.1"/>
    </source>
</evidence>
<dbReference type="Pfam" id="PF01663">
    <property type="entry name" value="Phosphodiest"/>
    <property type="match status" value="1"/>
</dbReference>
<dbReference type="Proteomes" id="UP000682802">
    <property type="component" value="Chromosome 2"/>
</dbReference>
<dbReference type="EMBL" id="CP076129">
    <property type="protein sequence ID" value="QWG09628.1"/>
    <property type="molecule type" value="Genomic_DNA"/>
</dbReference>
<dbReference type="InterPro" id="IPR032506">
    <property type="entry name" value="SGSH_C"/>
</dbReference>
<dbReference type="RefSeq" id="WP_144076299.1">
    <property type="nucleotide sequence ID" value="NZ_CP076129.1"/>
</dbReference>
<dbReference type="PANTHER" id="PTHR43108">
    <property type="entry name" value="N-ACETYLGLUCOSAMINE-6-SULFATASE FAMILY MEMBER"/>
    <property type="match status" value="1"/>
</dbReference>
<dbReference type="PROSITE" id="PS00523">
    <property type="entry name" value="SULFATASE_1"/>
    <property type="match status" value="1"/>
</dbReference>
<dbReference type="PANTHER" id="PTHR43108:SF6">
    <property type="entry name" value="N-SULPHOGLUCOSAMINE SULPHOHYDROLASE"/>
    <property type="match status" value="1"/>
</dbReference>
<keyword evidence="2" id="KW-0378">Hydrolase</keyword>
<evidence type="ECO:0000313" key="5">
    <source>
        <dbReference type="Proteomes" id="UP000682802"/>
    </source>
</evidence>
<proteinExistence type="inferred from homology"/>
<gene>
    <name evidence="4" type="ORF">KM029_23785</name>
</gene>
<evidence type="ECO:0000259" key="3">
    <source>
        <dbReference type="Pfam" id="PF16347"/>
    </source>
</evidence>
<dbReference type="InterPro" id="IPR017850">
    <property type="entry name" value="Alkaline_phosphatase_core_sf"/>
</dbReference>
<dbReference type="PROSITE" id="PS51257">
    <property type="entry name" value="PROKAR_LIPOPROTEIN"/>
    <property type="match status" value="1"/>
</dbReference>
<sequence length="538" mass="62555">MKKNNFLVLLTILTSILGCTKVTSSSQDVKQPNIIFIMSDDHATQAISAYGGELSKQFPELTPNIDRLASEGMIMNNTFCTNAICGPSRAAILTGKYSHVNGFFKNEKGGDFDGSQQTFPKLLQKAGYETAVVGKWHLGSTPTGFNYSKVMINRGGQGKYFNPIFLENGVDTIKETRNHSTKQIWEDAHNWLESRKGSDKPFMLMYQFKAPHRPWSPDPKFAHEFEDIEIKEPATFNDTYAGRAAAEDAWMSIERNLNREDLKVDPTEELSASAKRKWYNEGNNNKTIWSPDPSLEGQALKKWKYQKYIKDYLRCVKGVDYYIGEMLNYLEMNGLAENTIVVYTSDQGFYLGEHGWFDKRFMYEESLRMPFIIRYPNHIEPNQKSDKIAMNIDFAPTLLDFAGVEIPSDIQGKSIKDIVEGEDVKDWRDAMYYHYYEYPWWHHVQPHYGVRTERYKLIHFYYNPEKQKGKIQDVWELYDLKEDPNEVNNIYGKKGTEEVTARLKTKIEALQKEYKEDDYKEMMFKTDTKIKRVYEPGF</sequence>
<dbReference type="SUPFAM" id="SSF53649">
    <property type="entry name" value="Alkaline phosphatase-like"/>
    <property type="match status" value="1"/>
</dbReference>
<dbReference type="CDD" id="cd16031">
    <property type="entry name" value="G6S_like"/>
    <property type="match status" value="1"/>
</dbReference>
<keyword evidence="5" id="KW-1185">Reference proteome</keyword>